<evidence type="ECO:0000313" key="1">
    <source>
        <dbReference type="EMBL" id="AZI43416.1"/>
    </source>
</evidence>
<dbReference type="Proteomes" id="UP000276417">
    <property type="component" value="Chromosome 1"/>
</dbReference>
<dbReference type="KEGG" id="dph:EHF33_12215"/>
<organism evidence="1 2">
    <name type="scientific">Deinococcus psychrotolerans</name>
    <dbReference type="NCBI Taxonomy" id="2489213"/>
    <lineage>
        <taxon>Bacteria</taxon>
        <taxon>Thermotogati</taxon>
        <taxon>Deinococcota</taxon>
        <taxon>Deinococci</taxon>
        <taxon>Deinococcales</taxon>
        <taxon>Deinococcaceae</taxon>
        <taxon>Deinococcus</taxon>
    </lineage>
</organism>
<proteinExistence type="predicted"/>
<reference evidence="1 2" key="1">
    <citation type="submission" date="2018-11" db="EMBL/GenBank/DDBJ databases">
        <title>Deinococcus shelandsis sp. nov., isolated from South Shetland Islands soil of Antarctica.</title>
        <authorList>
            <person name="Tian J."/>
        </authorList>
    </citation>
    <scope>NUCLEOTIDE SEQUENCE [LARGE SCALE GENOMIC DNA]</scope>
    <source>
        <strain evidence="1 2">S14-83T</strain>
    </source>
</reference>
<dbReference type="OrthoDB" id="10005919at2"/>
<sequence length="60" mass="6275">MPDPARLGFEVLFYGVSCGALLVQGQNLTALAFADCGGLAVDGLLRAAFAWPPSPLRLQV</sequence>
<gene>
    <name evidence="1" type="ORF">EHF33_12215</name>
</gene>
<dbReference type="EMBL" id="CP034183">
    <property type="protein sequence ID" value="AZI43416.1"/>
    <property type="molecule type" value="Genomic_DNA"/>
</dbReference>
<protein>
    <submittedName>
        <fullName evidence="1">Uncharacterized protein</fullName>
    </submittedName>
</protein>
<name>A0A3G8YQD4_9DEIO</name>
<dbReference type="AlphaFoldDB" id="A0A3G8YQD4"/>
<evidence type="ECO:0000313" key="2">
    <source>
        <dbReference type="Proteomes" id="UP000276417"/>
    </source>
</evidence>
<keyword evidence="2" id="KW-1185">Reference proteome</keyword>
<accession>A0A3G8YQD4</accession>